<reference evidence="1 2" key="1">
    <citation type="submission" date="2011-04" db="EMBL/GenBank/DDBJ databases">
        <authorList>
            <person name="Muzny D."/>
            <person name="Qin X."/>
            <person name="Deng J."/>
            <person name="Jiang H."/>
            <person name="Liu Y."/>
            <person name="Qu J."/>
            <person name="Song X.-Z."/>
            <person name="Zhang L."/>
            <person name="Thornton R."/>
            <person name="Coyle M."/>
            <person name="Francisco L."/>
            <person name="Jackson L."/>
            <person name="Javaid M."/>
            <person name="Korchina V."/>
            <person name="Kovar C."/>
            <person name="Mata R."/>
            <person name="Mathew T."/>
            <person name="Ngo R."/>
            <person name="Nguyen L."/>
            <person name="Nguyen N."/>
            <person name="Okwuonu G."/>
            <person name="Ongeri F."/>
            <person name="Pham C."/>
            <person name="Simmons D."/>
            <person name="Wilczek-Boney K."/>
            <person name="Hale W."/>
            <person name="Jakkamsetti A."/>
            <person name="Pham P."/>
            <person name="Ruth R."/>
            <person name="San Lucas F."/>
            <person name="Warren J."/>
            <person name="Zhang J."/>
            <person name="Zhao Z."/>
            <person name="Zhou C."/>
            <person name="Zhu D."/>
            <person name="Lee S."/>
            <person name="Bess C."/>
            <person name="Blankenburg K."/>
            <person name="Forbes L."/>
            <person name="Fu Q."/>
            <person name="Gubbala S."/>
            <person name="Hirani K."/>
            <person name="Jayaseelan J.C."/>
            <person name="Lara F."/>
            <person name="Munidasa M."/>
            <person name="Palculict T."/>
            <person name="Patil S."/>
            <person name="Pu L.-L."/>
            <person name="Saada N."/>
            <person name="Tang L."/>
            <person name="Weissenberger G."/>
            <person name="Zhu Y."/>
            <person name="Hemphill L."/>
            <person name="Shang Y."/>
            <person name="Youmans B."/>
            <person name="Ayvaz T."/>
            <person name="Ross M."/>
            <person name="Santibanez J."/>
            <person name="Aqrawi P."/>
            <person name="Gross S."/>
            <person name="Joshi V."/>
            <person name="Fowler G."/>
            <person name="Nazareth L."/>
            <person name="Reid J."/>
            <person name="Worley K."/>
            <person name="Petrosino J."/>
            <person name="Highlander S."/>
            <person name="Gibbs R."/>
        </authorList>
    </citation>
    <scope>NUCLEOTIDE SEQUENCE [LARGE SCALE GENOMIC DNA]</scope>
    <source>
        <strain evidence="1 2">ATCC 700821</strain>
    </source>
</reference>
<dbReference type="Proteomes" id="UP000004123">
    <property type="component" value="Unassembled WGS sequence"/>
</dbReference>
<evidence type="ECO:0000313" key="2">
    <source>
        <dbReference type="Proteomes" id="UP000004123"/>
    </source>
</evidence>
<protein>
    <submittedName>
        <fullName evidence="1">Uncharacterized protein</fullName>
    </submittedName>
</protein>
<dbReference type="HOGENOM" id="CLU_3314832_0_0_10"/>
<accession>F9DLK0</accession>
<dbReference type="AlphaFoldDB" id="F9DLK0"/>
<comment type="caution">
    <text evidence="1">The sequence shown here is derived from an EMBL/GenBank/DDBJ whole genome shotgun (WGS) entry which is preliminary data.</text>
</comment>
<name>F9DLK0_9BACT</name>
<proteinExistence type="predicted"/>
<dbReference type="EMBL" id="AFPY01000126">
    <property type="protein sequence ID" value="EGQ12778.1"/>
    <property type="molecule type" value="Genomic_DNA"/>
</dbReference>
<evidence type="ECO:0000313" key="1">
    <source>
        <dbReference type="EMBL" id="EGQ12778.1"/>
    </source>
</evidence>
<organism evidence="1 2">
    <name type="scientific">Prevotella pallens ATCC 700821</name>
    <dbReference type="NCBI Taxonomy" id="997353"/>
    <lineage>
        <taxon>Bacteria</taxon>
        <taxon>Pseudomonadati</taxon>
        <taxon>Bacteroidota</taxon>
        <taxon>Bacteroidia</taxon>
        <taxon>Bacteroidales</taxon>
        <taxon>Prevotellaceae</taxon>
        <taxon>Prevotella</taxon>
    </lineage>
</organism>
<sequence>MELIVSTPSIYKPTFFSNNTYFSLHIMCCKTLLNANAKL</sequence>
<gene>
    <name evidence="1" type="ORF">HMPREF9144_2542</name>
</gene>